<dbReference type="InterPro" id="IPR019734">
    <property type="entry name" value="TPR_rpt"/>
</dbReference>
<dbReference type="PROSITE" id="PS50005">
    <property type="entry name" value="TPR"/>
    <property type="match status" value="1"/>
</dbReference>
<evidence type="ECO:0000256" key="4">
    <source>
        <dbReference type="SAM" id="MobiDB-lite"/>
    </source>
</evidence>
<feature type="domain" description="F-box" evidence="5">
    <location>
        <begin position="169"/>
        <end position="216"/>
    </location>
</feature>
<dbReference type="GO" id="GO:0072380">
    <property type="term" value="C:TRC complex"/>
    <property type="evidence" value="ECO:0007669"/>
    <property type="project" value="TreeGrafter"/>
</dbReference>
<organism evidence="6 7">
    <name type="scientific">Phascolomyces articulosus</name>
    <dbReference type="NCBI Taxonomy" id="60185"/>
    <lineage>
        <taxon>Eukaryota</taxon>
        <taxon>Fungi</taxon>
        <taxon>Fungi incertae sedis</taxon>
        <taxon>Mucoromycota</taxon>
        <taxon>Mucoromycotina</taxon>
        <taxon>Mucoromycetes</taxon>
        <taxon>Mucorales</taxon>
        <taxon>Lichtheimiaceae</taxon>
        <taxon>Phascolomyces</taxon>
    </lineage>
</organism>
<dbReference type="GO" id="GO:0016020">
    <property type="term" value="C:membrane"/>
    <property type="evidence" value="ECO:0007669"/>
    <property type="project" value="TreeGrafter"/>
</dbReference>
<dbReference type="InterPro" id="IPR001810">
    <property type="entry name" value="F-box_dom"/>
</dbReference>
<evidence type="ECO:0000259" key="5">
    <source>
        <dbReference type="Pfam" id="PF12937"/>
    </source>
</evidence>
<evidence type="ECO:0000256" key="1">
    <source>
        <dbReference type="ARBA" id="ARBA00022737"/>
    </source>
</evidence>
<dbReference type="SUPFAM" id="SSF81383">
    <property type="entry name" value="F-box domain"/>
    <property type="match status" value="1"/>
</dbReference>
<feature type="repeat" description="TPR" evidence="3">
    <location>
        <begin position="108"/>
        <end position="141"/>
    </location>
</feature>
<dbReference type="SUPFAM" id="SSF52047">
    <property type="entry name" value="RNI-like"/>
    <property type="match status" value="1"/>
</dbReference>
<feature type="region of interest" description="Disordered" evidence="4">
    <location>
        <begin position="1"/>
        <end position="21"/>
    </location>
</feature>
<dbReference type="Proteomes" id="UP001209540">
    <property type="component" value="Unassembled WGS sequence"/>
</dbReference>
<dbReference type="Pfam" id="PF12937">
    <property type="entry name" value="F-box-like"/>
    <property type="match status" value="1"/>
</dbReference>
<dbReference type="PANTHER" id="PTHR45831:SF2">
    <property type="entry name" value="LD24721P"/>
    <property type="match status" value="1"/>
</dbReference>
<dbReference type="InterPro" id="IPR011990">
    <property type="entry name" value="TPR-like_helical_dom_sf"/>
</dbReference>
<dbReference type="PANTHER" id="PTHR45831">
    <property type="entry name" value="LD24721P"/>
    <property type="match status" value="1"/>
</dbReference>
<protein>
    <recommendedName>
        <fullName evidence="5">F-box domain-containing protein</fullName>
    </recommendedName>
</protein>
<dbReference type="SUPFAM" id="SSF48452">
    <property type="entry name" value="TPR-like"/>
    <property type="match status" value="1"/>
</dbReference>
<evidence type="ECO:0000256" key="2">
    <source>
        <dbReference type="ARBA" id="ARBA00022803"/>
    </source>
</evidence>
<keyword evidence="1" id="KW-0677">Repeat</keyword>
<dbReference type="InterPro" id="IPR036047">
    <property type="entry name" value="F-box-like_dom_sf"/>
</dbReference>
<keyword evidence="7" id="KW-1185">Reference proteome</keyword>
<sequence>MLQRKLLPLPNTQQQQQNMESDDVHSIYTNIQLDLSKAQHDFNQGRNAYVNANYDQAITQYTQLIHHLQSSLSTAFLHRAAAYEKQNQHTLALKDSQAANPNNDGTCPDAFHAMANAYCIQGNLSEAIVTYRHAMTVVPLSHPERSRIDQKYNQLMQRVNERNQWWTCLLPNEVLLLAIIHRLSVKDRIQLSFTCRFWHQFIMQQWDSSLWYEVNIEENTFYHQRNIELIDRIPGHSVKKVILASKDESQKNDSYHHSYETLNKIAEIGWNQITSLAIGYFLKESLETILRLNCNSLQRLVWLTEDDGLQQNHRIRIISDAMNTCPNLNYLEYSERYSDHNNALSRTDSWYRSILFPDVTMALASASSNLSLSSLEINHSMKFESMVTLLQGSTIHLTSLTINSSKCADRIAAILDLVSNNHLPTLEELQFKRVQNYHINTAYFTRQHQQSSNGGIKKLTLELDPISTAIHNEIDQQLRLLFGKVNNTLEELKIDFGASCPSRNYESFYTLSQLDANNNMASPSHIRSLIIISTHPTGVSSDVLAAILRKNALSLEFIELEGIYFWQQRLFDALGSLTHLSTLRLRFQIHDKSILPTEQQIQRHLHRMVLNVHWFEPVFTSNRNTLREFSYGYCFHDVMKTDLGSTFVMDLIQLMRRCQLLLHTLDLGYLYLRQDTVIPVLQQLNHIKTLRTLAVCVADESVWMENDKVVDAFISIQSLGDLSINLLTNEFTMTTISMTDDDDDDLVLQPFLDRWNNDRFILIRIFHLDTFETHHYVSSWKHAGVEKK</sequence>
<gene>
    <name evidence="6" type="ORF">BDA99DRAFT_527699</name>
</gene>
<reference evidence="6" key="1">
    <citation type="journal article" date="2022" name="IScience">
        <title>Evolution of zygomycete secretomes and the origins of terrestrial fungal ecologies.</title>
        <authorList>
            <person name="Chang Y."/>
            <person name="Wang Y."/>
            <person name="Mondo S."/>
            <person name="Ahrendt S."/>
            <person name="Andreopoulos W."/>
            <person name="Barry K."/>
            <person name="Beard J."/>
            <person name="Benny G.L."/>
            <person name="Blankenship S."/>
            <person name="Bonito G."/>
            <person name="Cuomo C."/>
            <person name="Desiro A."/>
            <person name="Gervers K.A."/>
            <person name="Hundley H."/>
            <person name="Kuo A."/>
            <person name="LaButti K."/>
            <person name="Lang B.F."/>
            <person name="Lipzen A."/>
            <person name="O'Donnell K."/>
            <person name="Pangilinan J."/>
            <person name="Reynolds N."/>
            <person name="Sandor L."/>
            <person name="Smith M.E."/>
            <person name="Tsang A."/>
            <person name="Grigoriev I.V."/>
            <person name="Stajich J.E."/>
            <person name="Spatafora J.W."/>
        </authorList>
    </citation>
    <scope>NUCLEOTIDE SEQUENCE</scope>
    <source>
        <strain evidence="6">RSA 2281</strain>
    </source>
</reference>
<dbReference type="GO" id="GO:0060090">
    <property type="term" value="F:molecular adaptor activity"/>
    <property type="evidence" value="ECO:0007669"/>
    <property type="project" value="TreeGrafter"/>
</dbReference>
<evidence type="ECO:0000313" key="6">
    <source>
        <dbReference type="EMBL" id="KAI9245885.1"/>
    </source>
</evidence>
<dbReference type="InterPro" id="IPR047150">
    <property type="entry name" value="SGT"/>
</dbReference>
<dbReference type="EMBL" id="JAIXMP010000049">
    <property type="protein sequence ID" value="KAI9245885.1"/>
    <property type="molecule type" value="Genomic_DNA"/>
</dbReference>
<dbReference type="Gene3D" id="1.20.1280.50">
    <property type="match status" value="1"/>
</dbReference>
<name>A0AAD5P7P6_9FUNG</name>
<accession>A0AAD5P7P6</accession>
<dbReference type="GO" id="GO:0006620">
    <property type="term" value="P:post-translational protein targeting to endoplasmic reticulum membrane"/>
    <property type="evidence" value="ECO:0007669"/>
    <property type="project" value="TreeGrafter"/>
</dbReference>
<dbReference type="Gene3D" id="1.25.40.10">
    <property type="entry name" value="Tetratricopeptide repeat domain"/>
    <property type="match status" value="1"/>
</dbReference>
<dbReference type="SMART" id="SM00028">
    <property type="entry name" value="TPR"/>
    <property type="match status" value="2"/>
</dbReference>
<reference evidence="6" key="2">
    <citation type="submission" date="2023-02" db="EMBL/GenBank/DDBJ databases">
        <authorList>
            <consortium name="DOE Joint Genome Institute"/>
            <person name="Mondo S.J."/>
            <person name="Chang Y."/>
            <person name="Wang Y."/>
            <person name="Ahrendt S."/>
            <person name="Andreopoulos W."/>
            <person name="Barry K."/>
            <person name="Beard J."/>
            <person name="Benny G.L."/>
            <person name="Blankenship S."/>
            <person name="Bonito G."/>
            <person name="Cuomo C."/>
            <person name="Desiro A."/>
            <person name="Gervers K.A."/>
            <person name="Hundley H."/>
            <person name="Kuo A."/>
            <person name="LaButti K."/>
            <person name="Lang B.F."/>
            <person name="Lipzen A."/>
            <person name="O'Donnell K."/>
            <person name="Pangilinan J."/>
            <person name="Reynolds N."/>
            <person name="Sandor L."/>
            <person name="Smith M.W."/>
            <person name="Tsang A."/>
            <person name="Grigoriev I.V."/>
            <person name="Stajich J.E."/>
            <person name="Spatafora J.W."/>
        </authorList>
    </citation>
    <scope>NUCLEOTIDE SEQUENCE</scope>
    <source>
        <strain evidence="6">RSA 2281</strain>
    </source>
</reference>
<evidence type="ECO:0000256" key="3">
    <source>
        <dbReference type="PROSITE-ProRule" id="PRU00339"/>
    </source>
</evidence>
<comment type="caution">
    <text evidence="6">The sequence shown here is derived from an EMBL/GenBank/DDBJ whole genome shotgun (WGS) entry which is preliminary data.</text>
</comment>
<evidence type="ECO:0000313" key="7">
    <source>
        <dbReference type="Proteomes" id="UP001209540"/>
    </source>
</evidence>
<proteinExistence type="predicted"/>
<keyword evidence="2 3" id="KW-0802">TPR repeat</keyword>
<dbReference type="AlphaFoldDB" id="A0AAD5P7P6"/>
<dbReference type="CDD" id="cd09917">
    <property type="entry name" value="F-box_SF"/>
    <property type="match status" value="1"/>
</dbReference>